<gene>
    <name evidence="1" type="ORF">SAMN02787118_108100</name>
</gene>
<name>A0A1I2JFQ7_9ACTN</name>
<protein>
    <submittedName>
        <fullName evidence="1">Uncharacterized protein</fullName>
    </submittedName>
</protein>
<sequence length="47" mass="4843">MIWKKSGAPVRVGVVPVNRSASSYLVIDVAAGVEHGIGVIGGRLRGL</sequence>
<reference evidence="1 2" key="1">
    <citation type="submission" date="2016-10" db="EMBL/GenBank/DDBJ databases">
        <authorList>
            <person name="de Groot N.N."/>
        </authorList>
    </citation>
    <scope>NUCLEOTIDE SEQUENCE [LARGE SCALE GENOMIC DNA]</scope>
    <source>
        <strain evidence="1 2">OK461</strain>
    </source>
</reference>
<dbReference type="EMBL" id="FONR01000008">
    <property type="protein sequence ID" value="SFF53672.1"/>
    <property type="molecule type" value="Genomic_DNA"/>
</dbReference>
<organism evidence="1 2">
    <name type="scientific">Streptomyces mirabilis</name>
    <dbReference type="NCBI Taxonomy" id="68239"/>
    <lineage>
        <taxon>Bacteria</taxon>
        <taxon>Bacillati</taxon>
        <taxon>Actinomycetota</taxon>
        <taxon>Actinomycetes</taxon>
        <taxon>Kitasatosporales</taxon>
        <taxon>Streptomycetaceae</taxon>
        <taxon>Streptomyces</taxon>
    </lineage>
</organism>
<proteinExistence type="predicted"/>
<dbReference type="AlphaFoldDB" id="A0A1I2JFQ7"/>
<accession>A0A1I2JFQ7</accession>
<evidence type="ECO:0000313" key="1">
    <source>
        <dbReference type="EMBL" id="SFF53672.1"/>
    </source>
</evidence>
<evidence type="ECO:0000313" key="2">
    <source>
        <dbReference type="Proteomes" id="UP000181942"/>
    </source>
</evidence>
<dbReference type="Proteomes" id="UP000181942">
    <property type="component" value="Unassembled WGS sequence"/>
</dbReference>
<dbReference type="RefSeq" id="WP_177324105.1">
    <property type="nucleotide sequence ID" value="NZ_FONR01000008.1"/>
</dbReference>